<accession>A0A5J4T2K1</accession>
<organism evidence="2 3">
    <name type="scientific">Streblomastix strix</name>
    <dbReference type="NCBI Taxonomy" id="222440"/>
    <lineage>
        <taxon>Eukaryota</taxon>
        <taxon>Metamonada</taxon>
        <taxon>Preaxostyla</taxon>
        <taxon>Oxymonadida</taxon>
        <taxon>Streblomastigidae</taxon>
        <taxon>Streblomastix</taxon>
    </lineage>
</organism>
<evidence type="ECO:0000313" key="2">
    <source>
        <dbReference type="EMBL" id="KAA6352729.1"/>
    </source>
</evidence>
<dbReference type="AlphaFoldDB" id="A0A5J4T2K1"/>
<feature type="non-terminal residue" evidence="2">
    <location>
        <position position="276"/>
    </location>
</feature>
<reference evidence="2 3" key="1">
    <citation type="submission" date="2019-03" db="EMBL/GenBank/DDBJ databases">
        <title>Single cell metagenomics reveals metabolic interactions within the superorganism composed of flagellate Streblomastix strix and complex community of Bacteroidetes bacteria on its surface.</title>
        <authorList>
            <person name="Treitli S.C."/>
            <person name="Kolisko M."/>
            <person name="Husnik F."/>
            <person name="Keeling P."/>
            <person name="Hampl V."/>
        </authorList>
    </citation>
    <scope>NUCLEOTIDE SEQUENCE [LARGE SCALE GENOMIC DNA]</scope>
    <source>
        <strain evidence="2">ST1C</strain>
    </source>
</reference>
<sequence length="276" mass="31982">RIPVKRIFIPKFDQLRSRIQIKFNSQILPIQLNQPGITIEYIPSIARDQLNAVCRDTQSFDPANRVNESRIKSVCWDRISLDPDQSEEDEPVCRDEKSLDPDQQQVVGAVRWGDCPLDPAIQEEQQDGIKQQQCNEQSKEQMQIRRLYSRINVPSIIKFNQYRSIKYLSSKPAERSSKSGFNFSNRQSVSNRSTISQQHPSRLSSITNAISSNNQLPDYNRFLTQQRMSTYRDLSQSYQIPTREPPDSNQMANRRKVDSFSGHMEAYQGRNTDHQG</sequence>
<feature type="compositionally biased region" description="Polar residues" evidence="1">
    <location>
        <begin position="178"/>
        <end position="201"/>
    </location>
</feature>
<evidence type="ECO:0000256" key="1">
    <source>
        <dbReference type="SAM" id="MobiDB-lite"/>
    </source>
</evidence>
<feature type="region of interest" description="Disordered" evidence="1">
    <location>
        <begin position="170"/>
        <end position="201"/>
    </location>
</feature>
<name>A0A5J4T2K1_9EUKA</name>
<dbReference type="Proteomes" id="UP000324800">
    <property type="component" value="Unassembled WGS sequence"/>
</dbReference>
<feature type="region of interest" description="Disordered" evidence="1">
    <location>
        <begin position="236"/>
        <end position="276"/>
    </location>
</feature>
<feature type="non-terminal residue" evidence="2">
    <location>
        <position position="1"/>
    </location>
</feature>
<protein>
    <submittedName>
        <fullName evidence="2">Uncharacterized protein</fullName>
    </submittedName>
</protein>
<dbReference type="EMBL" id="SNRW01039407">
    <property type="protein sequence ID" value="KAA6352729.1"/>
    <property type="molecule type" value="Genomic_DNA"/>
</dbReference>
<comment type="caution">
    <text evidence="2">The sequence shown here is derived from an EMBL/GenBank/DDBJ whole genome shotgun (WGS) entry which is preliminary data.</text>
</comment>
<proteinExistence type="predicted"/>
<gene>
    <name evidence="2" type="ORF">EZS28_051744</name>
</gene>
<evidence type="ECO:0000313" key="3">
    <source>
        <dbReference type="Proteomes" id="UP000324800"/>
    </source>
</evidence>